<organism evidence="8 10">
    <name type="scientific">Neospora caninum (strain Liverpool)</name>
    <dbReference type="NCBI Taxonomy" id="572307"/>
    <lineage>
        <taxon>Eukaryota</taxon>
        <taxon>Sar</taxon>
        <taxon>Alveolata</taxon>
        <taxon>Apicomplexa</taxon>
        <taxon>Conoidasida</taxon>
        <taxon>Coccidia</taxon>
        <taxon>Eucoccidiorida</taxon>
        <taxon>Eimeriorina</taxon>
        <taxon>Sarcocystidae</taxon>
        <taxon>Neospora</taxon>
    </lineage>
</organism>
<evidence type="ECO:0000256" key="2">
    <source>
        <dbReference type="ARBA" id="ARBA00022692"/>
    </source>
</evidence>
<evidence type="ECO:0000256" key="4">
    <source>
        <dbReference type="ARBA" id="ARBA00023098"/>
    </source>
</evidence>
<dbReference type="eggNOG" id="ENOG502S9DP">
    <property type="taxonomic scope" value="Eukaryota"/>
</dbReference>
<evidence type="ECO:0000313" key="9">
    <source>
        <dbReference type="EMBL" id="CEL65523.1"/>
    </source>
</evidence>
<name>F0VD58_NEOCL</name>
<dbReference type="EMBL" id="LN714479">
    <property type="protein sequence ID" value="CEL65523.1"/>
    <property type="molecule type" value="Genomic_DNA"/>
</dbReference>
<keyword evidence="3 7" id="KW-1133">Transmembrane helix</keyword>
<dbReference type="InParanoid" id="F0VD58"/>
<reference evidence="8" key="2">
    <citation type="submission" date="2011-03" db="EMBL/GenBank/DDBJ databases">
        <title>Comparative genomics and transcriptomics of Neospora caninum and Toxoplasma gondii.</title>
        <authorList>
            <person name="Reid A.J."/>
            <person name="Sohal A."/>
            <person name="Harris D."/>
            <person name="Quail M."/>
            <person name="Sanders M."/>
            <person name="Berriman M."/>
            <person name="Wastling J.M."/>
            <person name="Pain A."/>
        </authorList>
    </citation>
    <scope>NUCLEOTIDE SEQUENCE</scope>
    <source>
        <strain evidence="8">Liverpool</strain>
    </source>
</reference>
<sequence>MEKYRVFGDESTGVHPFIPVAYMKAQVSPPPTSFVARVAAAGVSLVSLLLTNFLVGLRLLLLLSAALLAITLQQILLVFSPLPSLHWILSLWVLALPARVALLALGVWRLDEQSADFRRLKIRAPPPNAPAPWSTFLALPASPTLPAGASSEAKRIRSCRVCLSNFTGLVEPLYLFYRLAPQFVLLHEQGGFSFCSVWAMLKFSMQFRLAPGKGAFRSLSALLLAHQKSSSSRIPLVIFPEGQKSNGTCILQWTAAGAAAGKGERESLSSGFDTAALQLLDGRIAEVGCLYTALATGGRAGSPARGSVPYGPPHTVHSPLRHLRLSLAERSHAVAPIWASPAAVQASVQLQSRGASAAPPEAVECLREVMIRMLPGVTGVQTKGGADLQAFNAYWEKTQKEQYLKSQ</sequence>
<keyword evidence="5 7" id="KW-0472">Membrane</keyword>
<evidence type="ECO:0000256" key="1">
    <source>
        <dbReference type="ARBA" id="ARBA00022679"/>
    </source>
</evidence>
<evidence type="ECO:0000256" key="3">
    <source>
        <dbReference type="ARBA" id="ARBA00022989"/>
    </source>
</evidence>
<proteinExistence type="predicted"/>
<dbReference type="PANTHER" id="PTHR23063">
    <property type="entry name" value="PHOSPHOLIPID ACYLTRANSFERASE"/>
    <property type="match status" value="1"/>
</dbReference>
<keyword evidence="1" id="KW-0808">Transferase</keyword>
<protein>
    <recommendedName>
        <fullName evidence="11">Transmembrane protein</fullName>
    </recommendedName>
</protein>
<dbReference type="OrthoDB" id="272512at2759"/>
<keyword evidence="4" id="KW-0443">Lipid metabolism</keyword>
<reference evidence="9" key="4">
    <citation type="journal article" date="2015" name="PLoS ONE">
        <title>Comprehensive Evaluation of Toxoplasma gondii VEG and Neospora caninum LIV Genomes with Tachyzoite Stage Transcriptome and Proteome Defines Novel Transcript Features.</title>
        <authorList>
            <person name="Ramaprasad A."/>
            <person name="Mourier T."/>
            <person name="Naeem R."/>
            <person name="Malas T.B."/>
            <person name="Moussa E."/>
            <person name="Panigrahi A."/>
            <person name="Vermont S.J."/>
            <person name="Otto T.D."/>
            <person name="Wastling J."/>
            <person name="Pain A."/>
        </authorList>
    </citation>
    <scope>NUCLEOTIDE SEQUENCE</scope>
    <source>
        <strain evidence="9">Liverpool</strain>
    </source>
</reference>
<feature type="transmembrane region" description="Helical" evidence="7">
    <location>
        <begin position="34"/>
        <end position="55"/>
    </location>
</feature>
<dbReference type="GO" id="GO:0006629">
    <property type="term" value="P:lipid metabolic process"/>
    <property type="evidence" value="ECO:0007669"/>
    <property type="project" value="UniProtKB-KW"/>
</dbReference>
<dbReference type="EMBL" id="FR823386">
    <property type="protein sequence ID" value="CBZ51573.1"/>
    <property type="molecule type" value="Genomic_DNA"/>
</dbReference>
<evidence type="ECO:0000313" key="8">
    <source>
        <dbReference type="EMBL" id="CBZ51573.1"/>
    </source>
</evidence>
<feature type="transmembrane region" description="Helical" evidence="7">
    <location>
        <begin position="85"/>
        <end position="108"/>
    </location>
</feature>
<keyword evidence="10" id="KW-1185">Reference proteome</keyword>
<dbReference type="AlphaFoldDB" id="F0VD58"/>
<gene>
    <name evidence="9" type="ORF">BN1204_013670</name>
    <name evidence="8" type="ORF">NCLIV_013670</name>
</gene>
<dbReference type="GeneID" id="13443882"/>
<dbReference type="GO" id="GO:0016746">
    <property type="term" value="F:acyltransferase activity"/>
    <property type="evidence" value="ECO:0007669"/>
    <property type="project" value="UniProtKB-KW"/>
</dbReference>
<feature type="transmembrane region" description="Helical" evidence="7">
    <location>
        <begin position="60"/>
        <end position="79"/>
    </location>
</feature>
<dbReference type="RefSeq" id="XP_003881606.1">
    <property type="nucleotide sequence ID" value="XM_003881557.1"/>
</dbReference>
<evidence type="ECO:0000256" key="6">
    <source>
        <dbReference type="ARBA" id="ARBA00023315"/>
    </source>
</evidence>
<dbReference type="PANTHER" id="PTHR23063:SF61">
    <property type="entry name" value="CHROMOSOME UNDETERMINED SCAFFOLD_7, WHOLE GENOME SHOTGUN SEQUENCE"/>
    <property type="match status" value="1"/>
</dbReference>
<reference evidence="10" key="3">
    <citation type="journal article" date="2012" name="PLoS Pathog.">
        <title>Comparative genomics of the apicomplexan parasites Toxoplasma gondii and Neospora caninum: Coccidia differing in host range and transmission strategy.</title>
        <authorList>
            <person name="Reid A.J."/>
            <person name="Vermont S.J."/>
            <person name="Cotton J.A."/>
            <person name="Harris D."/>
            <person name="Hill-Cawthorne G.A."/>
            <person name="Konen-Waisman S."/>
            <person name="Latham S.M."/>
            <person name="Mourier T."/>
            <person name="Norton R."/>
            <person name="Quail M.A."/>
            <person name="Sanders M."/>
            <person name="Shanmugam D."/>
            <person name="Sohal A."/>
            <person name="Wasmuth J.D."/>
            <person name="Brunk B."/>
            <person name="Grigg M.E."/>
            <person name="Howard J.C."/>
            <person name="Parkinson J."/>
            <person name="Roos D.S."/>
            <person name="Trees A.J."/>
            <person name="Berriman M."/>
            <person name="Pain A."/>
            <person name="Wastling J.M."/>
        </authorList>
    </citation>
    <scope>NUCLEOTIDE SEQUENCE [LARGE SCALE GENOMIC DNA]</scope>
    <source>
        <strain evidence="10">Liverpool</strain>
    </source>
</reference>
<evidence type="ECO:0008006" key="11">
    <source>
        <dbReference type="Google" id="ProtNLM"/>
    </source>
</evidence>
<accession>F0VD58</accession>
<keyword evidence="6" id="KW-0012">Acyltransferase</keyword>
<evidence type="ECO:0000256" key="5">
    <source>
        <dbReference type="ARBA" id="ARBA00023136"/>
    </source>
</evidence>
<dbReference type="OMA" id="PPEAVEC"/>
<evidence type="ECO:0000313" key="10">
    <source>
        <dbReference type="Proteomes" id="UP000007494"/>
    </source>
</evidence>
<reference evidence="8" key="1">
    <citation type="submission" date="2011-02" db="EMBL/GenBank/DDBJ databases">
        <authorList>
            <person name="Aslett M."/>
        </authorList>
    </citation>
    <scope>NUCLEOTIDE SEQUENCE</scope>
    <source>
        <strain evidence="8">Liverpool</strain>
    </source>
</reference>
<dbReference type="VEuPathDB" id="ToxoDB:NCLIV_013670"/>
<evidence type="ECO:0000256" key="7">
    <source>
        <dbReference type="SAM" id="Phobius"/>
    </source>
</evidence>
<dbReference type="Proteomes" id="UP000007494">
    <property type="component" value="Chromosome V"/>
</dbReference>
<keyword evidence="2 7" id="KW-0812">Transmembrane</keyword>